<dbReference type="GO" id="GO:0016829">
    <property type="term" value="F:lyase activity"/>
    <property type="evidence" value="ECO:0007669"/>
    <property type="project" value="UniProtKB-KW"/>
</dbReference>
<keyword evidence="2" id="KW-1185">Reference proteome</keyword>
<dbReference type="SUPFAM" id="SSF54593">
    <property type="entry name" value="Glyoxalase/Bleomycin resistance protein/Dihydroxybiphenyl dioxygenase"/>
    <property type="match status" value="2"/>
</dbReference>
<evidence type="ECO:0000313" key="1">
    <source>
        <dbReference type="EMBL" id="MBB4614844.1"/>
    </source>
</evidence>
<dbReference type="InterPro" id="IPR029068">
    <property type="entry name" value="Glyas_Bleomycin-R_OHBP_Dase"/>
</dbReference>
<dbReference type="OrthoDB" id="7545296at2"/>
<dbReference type="AlphaFoldDB" id="A0A7W7AD44"/>
<keyword evidence="1" id="KW-0560">Oxidoreductase</keyword>
<evidence type="ECO:0000313" key="2">
    <source>
        <dbReference type="Proteomes" id="UP000538566"/>
    </source>
</evidence>
<reference evidence="1 2" key="1">
    <citation type="submission" date="2020-08" db="EMBL/GenBank/DDBJ databases">
        <title>Genomic Encyclopedia of Type Strains, Phase IV (KMG-IV): sequencing the most valuable type-strain genomes for metagenomic binning, comparative biology and taxonomic classification.</title>
        <authorList>
            <person name="Goeker M."/>
        </authorList>
    </citation>
    <scope>NUCLEOTIDE SEQUENCE [LARGE SCALE GENOMIC DNA]</scope>
    <source>
        <strain evidence="1 2">DSM 17507</strain>
    </source>
</reference>
<protein>
    <submittedName>
        <fullName evidence="1">Catechol 2,3-dioxygenase-like lactoylglutathione lyase family enzyme</fullName>
    </submittedName>
</protein>
<keyword evidence="1" id="KW-0456">Lyase</keyword>
<organism evidence="1 2">
    <name type="scientific">Novosphingobium taihuense</name>
    <dbReference type="NCBI Taxonomy" id="260085"/>
    <lineage>
        <taxon>Bacteria</taxon>
        <taxon>Pseudomonadati</taxon>
        <taxon>Pseudomonadota</taxon>
        <taxon>Alphaproteobacteria</taxon>
        <taxon>Sphingomonadales</taxon>
        <taxon>Sphingomonadaceae</taxon>
        <taxon>Novosphingobium</taxon>
    </lineage>
</organism>
<accession>A0A7W7AD44</accession>
<proteinExistence type="predicted"/>
<dbReference type="RefSeq" id="WP_144906190.1">
    <property type="nucleotide sequence ID" value="NZ_JACHOA010000006.1"/>
</dbReference>
<dbReference type="Gene3D" id="3.10.180.10">
    <property type="entry name" value="2,3-Dihydroxybiphenyl 1,2-Dioxygenase, domain 1"/>
    <property type="match status" value="1"/>
</dbReference>
<sequence>MIGKGTILGGTITVPVLADAIAAWHDVLGLELCEEGEVAADLASSWGAPACAGLPFATLRPKSGAPFWIRLVEQPSHPDFLPTTSYGWAAYELTVQDVFGWPERLAGTAFEIIGPPRAIANMEPAFIPMQVLGPGREMVYLNEVVGTMPGFDLPRAACAVDKAFIVVLAAKDRAASVRWYVDALGLEESATFTIPYTMINRAFELPADHLTTLTMIASGAMPVVEVDDYPAAVTERPCHDGMLPPGNAMVTLAMPDLDSCKVDWIAPPVVRAGAISRGRRSGTVRGAAGELVELVEVGS</sequence>
<comment type="caution">
    <text evidence="1">The sequence shown here is derived from an EMBL/GenBank/DDBJ whole genome shotgun (WGS) entry which is preliminary data.</text>
</comment>
<dbReference type="GO" id="GO:0051213">
    <property type="term" value="F:dioxygenase activity"/>
    <property type="evidence" value="ECO:0007669"/>
    <property type="project" value="UniProtKB-KW"/>
</dbReference>
<name>A0A7W7AD44_9SPHN</name>
<keyword evidence="1" id="KW-0223">Dioxygenase</keyword>
<dbReference type="EMBL" id="JACHOA010000006">
    <property type="protein sequence ID" value="MBB4614844.1"/>
    <property type="molecule type" value="Genomic_DNA"/>
</dbReference>
<dbReference type="Proteomes" id="UP000538566">
    <property type="component" value="Unassembled WGS sequence"/>
</dbReference>
<gene>
    <name evidence="1" type="ORF">GGR37_003134</name>
</gene>